<dbReference type="SMART" id="SM00784">
    <property type="entry name" value="SPT2"/>
    <property type="match status" value="1"/>
</dbReference>
<organism evidence="4 5">
    <name type="scientific">Ramalina farinacea</name>
    <dbReference type="NCBI Taxonomy" id="258253"/>
    <lineage>
        <taxon>Eukaryota</taxon>
        <taxon>Fungi</taxon>
        <taxon>Dikarya</taxon>
        <taxon>Ascomycota</taxon>
        <taxon>Pezizomycotina</taxon>
        <taxon>Lecanoromycetes</taxon>
        <taxon>OSLEUM clade</taxon>
        <taxon>Lecanoromycetidae</taxon>
        <taxon>Lecanorales</taxon>
        <taxon>Lecanorineae</taxon>
        <taxon>Ramalinaceae</taxon>
        <taxon>Ramalina</taxon>
    </lineage>
</organism>
<feature type="compositionally biased region" description="Basic and acidic residues" evidence="3">
    <location>
        <begin position="140"/>
        <end position="151"/>
    </location>
</feature>
<evidence type="ECO:0000313" key="4">
    <source>
        <dbReference type="EMBL" id="MDI1491363.1"/>
    </source>
</evidence>
<dbReference type="InterPro" id="IPR013256">
    <property type="entry name" value="Chromatin_SPT2"/>
</dbReference>
<feature type="region of interest" description="Disordered" evidence="3">
    <location>
        <begin position="1"/>
        <end position="317"/>
    </location>
</feature>
<feature type="compositionally biased region" description="Low complexity" evidence="3">
    <location>
        <begin position="117"/>
        <end position="130"/>
    </location>
</feature>
<keyword evidence="2" id="KW-0175">Coiled coil</keyword>
<feature type="compositionally biased region" description="Polar residues" evidence="3">
    <location>
        <begin position="1"/>
        <end position="26"/>
    </location>
</feature>
<keyword evidence="5" id="KW-1185">Reference proteome</keyword>
<reference evidence="4" key="1">
    <citation type="journal article" date="2023" name="Genome Biol. Evol.">
        <title>First Whole Genome Sequence and Flow Cytometry Genome Size Data for the Lichen-Forming Fungus Ramalina farinacea (Ascomycota).</title>
        <authorList>
            <person name="Llewellyn T."/>
            <person name="Mian S."/>
            <person name="Hill R."/>
            <person name="Leitch I.J."/>
            <person name="Gaya E."/>
        </authorList>
    </citation>
    <scope>NUCLEOTIDE SEQUENCE</scope>
    <source>
        <strain evidence="4">LIQ254RAFAR</strain>
    </source>
</reference>
<dbReference type="EMBL" id="JAPUFD010000014">
    <property type="protein sequence ID" value="MDI1491363.1"/>
    <property type="molecule type" value="Genomic_DNA"/>
</dbReference>
<feature type="compositionally biased region" description="Basic and acidic residues" evidence="3">
    <location>
        <begin position="289"/>
        <end position="309"/>
    </location>
</feature>
<dbReference type="GO" id="GO:0006360">
    <property type="term" value="P:transcription by RNA polymerase I"/>
    <property type="evidence" value="ECO:0007669"/>
    <property type="project" value="TreeGrafter"/>
</dbReference>
<dbReference type="PANTHER" id="PTHR22691:SF8">
    <property type="entry name" value="PROTEIN SPT2 HOMOLOG"/>
    <property type="match status" value="1"/>
</dbReference>
<dbReference type="PANTHER" id="PTHR22691">
    <property type="entry name" value="YEAST SPT2-RELATED"/>
    <property type="match status" value="1"/>
</dbReference>
<sequence>MSLFNSVTGSKGQEQGKTTLGHPQSKPTKEAKRKAEESSGPYAKSMKTNSSNRAATAPNASSAPSSTGEKRQAHGAPEQQQMPYRGTSNLASSTPSLAPAEGAPKPPKKGSYKEIMARAQAAAAAQPKAAIGSISHKPRSKLEMSFKQEQKMKKKALRDKKLGVTKGENRPSSSDGRGSGDIPGKPVKKRAPQPTYTGTAKPRPQPSYKGTMGTAPSVKKASAKPPPKRNTNEYAATDDELESDDAGEDDGQGYSEEDSDDMEAGFSDVEQEESLALRSARKEDEEEARLEARLKKEKEDRRKRLELMAKKAKPPRY</sequence>
<evidence type="ECO:0000256" key="1">
    <source>
        <dbReference type="ARBA" id="ARBA00006461"/>
    </source>
</evidence>
<dbReference type="Pfam" id="PF08243">
    <property type="entry name" value="SPT2"/>
    <property type="match status" value="1"/>
</dbReference>
<dbReference type="Proteomes" id="UP001161017">
    <property type="component" value="Unassembled WGS sequence"/>
</dbReference>
<dbReference type="GO" id="GO:0003677">
    <property type="term" value="F:DNA binding"/>
    <property type="evidence" value="ECO:0007669"/>
    <property type="project" value="TreeGrafter"/>
</dbReference>
<feature type="compositionally biased region" description="Basic and acidic residues" evidence="3">
    <location>
        <begin position="27"/>
        <end position="37"/>
    </location>
</feature>
<feature type="compositionally biased region" description="Polar residues" evidence="3">
    <location>
        <begin position="78"/>
        <end position="96"/>
    </location>
</feature>
<proteinExistence type="inferred from homology"/>
<feature type="compositionally biased region" description="Low complexity" evidence="3">
    <location>
        <begin position="170"/>
        <end position="184"/>
    </location>
</feature>
<accession>A0AA43QUY4</accession>
<comment type="similarity">
    <text evidence="1">Belongs to the SPT2 family.</text>
</comment>
<dbReference type="GO" id="GO:0006334">
    <property type="term" value="P:nucleosome assembly"/>
    <property type="evidence" value="ECO:0007669"/>
    <property type="project" value="TreeGrafter"/>
</dbReference>
<comment type="caution">
    <text evidence="4">The sequence shown here is derived from an EMBL/GenBank/DDBJ whole genome shotgun (WGS) entry which is preliminary data.</text>
</comment>
<evidence type="ECO:0000256" key="2">
    <source>
        <dbReference type="ARBA" id="ARBA00023054"/>
    </source>
</evidence>
<name>A0AA43QUY4_9LECA</name>
<protein>
    <submittedName>
        <fullName evidence="4">Uncharacterized protein</fullName>
    </submittedName>
</protein>
<evidence type="ECO:0000313" key="5">
    <source>
        <dbReference type="Proteomes" id="UP001161017"/>
    </source>
</evidence>
<evidence type="ECO:0000256" key="3">
    <source>
        <dbReference type="SAM" id="MobiDB-lite"/>
    </source>
</evidence>
<gene>
    <name evidence="4" type="ORF">OHK93_002572</name>
</gene>
<dbReference type="GO" id="GO:0005730">
    <property type="term" value="C:nucleolus"/>
    <property type="evidence" value="ECO:0007669"/>
    <property type="project" value="TreeGrafter"/>
</dbReference>
<feature type="compositionally biased region" description="Low complexity" evidence="3">
    <location>
        <begin position="48"/>
        <end position="67"/>
    </location>
</feature>
<feature type="compositionally biased region" description="Acidic residues" evidence="3">
    <location>
        <begin position="236"/>
        <end position="273"/>
    </location>
</feature>
<dbReference type="GO" id="GO:0042393">
    <property type="term" value="F:histone binding"/>
    <property type="evidence" value="ECO:0007669"/>
    <property type="project" value="TreeGrafter"/>
</dbReference>
<dbReference type="AlphaFoldDB" id="A0AA43QUY4"/>